<comment type="caution">
    <text evidence="2">The sequence shown here is derived from an EMBL/GenBank/DDBJ whole genome shotgun (WGS) entry which is preliminary data.</text>
</comment>
<dbReference type="RefSeq" id="WP_125712895.1">
    <property type="nucleotide sequence ID" value="NZ_JBHTOP010000026.1"/>
</dbReference>
<keyword evidence="1" id="KW-0472">Membrane</keyword>
<feature type="transmembrane region" description="Helical" evidence="1">
    <location>
        <begin position="12"/>
        <end position="35"/>
    </location>
</feature>
<feature type="transmembrane region" description="Helical" evidence="1">
    <location>
        <begin position="89"/>
        <end position="107"/>
    </location>
</feature>
<evidence type="ECO:0000313" key="2">
    <source>
        <dbReference type="EMBL" id="MFD1672907.1"/>
    </source>
</evidence>
<name>A0ABW4JD43_9LACO</name>
<reference evidence="3" key="1">
    <citation type="journal article" date="2019" name="Int. J. Syst. Evol. Microbiol.">
        <title>The Global Catalogue of Microorganisms (GCM) 10K type strain sequencing project: providing services to taxonomists for standard genome sequencing and annotation.</title>
        <authorList>
            <consortium name="The Broad Institute Genomics Platform"/>
            <consortium name="The Broad Institute Genome Sequencing Center for Infectious Disease"/>
            <person name="Wu L."/>
            <person name="Ma J."/>
        </authorList>
    </citation>
    <scope>NUCLEOTIDE SEQUENCE [LARGE SCALE GENOMIC DNA]</scope>
    <source>
        <strain evidence="3">CCM 8896</strain>
    </source>
</reference>
<keyword evidence="1" id="KW-1133">Transmembrane helix</keyword>
<evidence type="ECO:0000256" key="1">
    <source>
        <dbReference type="SAM" id="Phobius"/>
    </source>
</evidence>
<sequence>MNKLRMLYKNRLIFNSLISVILAVVLPSISSALQISKVHRILWLFLIVDVLYALWCGWDIKKHHQSRWLMLIFPAIFLIYAVIRYGYYIYFLALLYLGFSYLAYGLTGQKPAEIRPRRKKDRSKKQKPQA</sequence>
<protein>
    <recommendedName>
        <fullName evidence="4">Integral membrane protein</fullName>
    </recommendedName>
</protein>
<evidence type="ECO:0000313" key="3">
    <source>
        <dbReference type="Proteomes" id="UP001597267"/>
    </source>
</evidence>
<feature type="transmembrane region" description="Helical" evidence="1">
    <location>
        <begin position="67"/>
        <end position="83"/>
    </location>
</feature>
<accession>A0ABW4JD43</accession>
<gene>
    <name evidence="2" type="ORF">ACFQ5M_12425</name>
</gene>
<feature type="transmembrane region" description="Helical" evidence="1">
    <location>
        <begin position="41"/>
        <end position="60"/>
    </location>
</feature>
<evidence type="ECO:0008006" key="4">
    <source>
        <dbReference type="Google" id="ProtNLM"/>
    </source>
</evidence>
<organism evidence="2 3">
    <name type="scientific">Agrilactobacillus yilanensis</name>
    <dbReference type="NCBI Taxonomy" id="2485997"/>
    <lineage>
        <taxon>Bacteria</taxon>
        <taxon>Bacillati</taxon>
        <taxon>Bacillota</taxon>
        <taxon>Bacilli</taxon>
        <taxon>Lactobacillales</taxon>
        <taxon>Lactobacillaceae</taxon>
        <taxon>Agrilactobacillus</taxon>
    </lineage>
</organism>
<dbReference type="Proteomes" id="UP001597267">
    <property type="component" value="Unassembled WGS sequence"/>
</dbReference>
<keyword evidence="1" id="KW-0812">Transmembrane</keyword>
<dbReference type="EMBL" id="JBHTOP010000026">
    <property type="protein sequence ID" value="MFD1672907.1"/>
    <property type="molecule type" value="Genomic_DNA"/>
</dbReference>
<proteinExistence type="predicted"/>
<keyword evidence="3" id="KW-1185">Reference proteome</keyword>